<protein>
    <submittedName>
        <fullName evidence="4">Fungal-specific transcription factor domain-containing protein</fullName>
    </submittedName>
</protein>
<evidence type="ECO:0000256" key="1">
    <source>
        <dbReference type="ARBA" id="ARBA00023242"/>
    </source>
</evidence>
<gene>
    <name evidence="4" type="ORF">EDB81DRAFT_139072</name>
</gene>
<comment type="caution">
    <text evidence="4">The sequence shown here is derived from an EMBL/GenBank/DDBJ whole genome shotgun (WGS) entry which is preliminary data.</text>
</comment>
<evidence type="ECO:0000313" key="4">
    <source>
        <dbReference type="EMBL" id="KAH7129120.1"/>
    </source>
</evidence>
<keyword evidence="1" id="KW-0539">Nucleus</keyword>
<organism evidence="4 5">
    <name type="scientific">Dactylonectria macrodidyma</name>
    <dbReference type="NCBI Taxonomy" id="307937"/>
    <lineage>
        <taxon>Eukaryota</taxon>
        <taxon>Fungi</taxon>
        <taxon>Dikarya</taxon>
        <taxon>Ascomycota</taxon>
        <taxon>Pezizomycotina</taxon>
        <taxon>Sordariomycetes</taxon>
        <taxon>Hypocreomycetidae</taxon>
        <taxon>Hypocreales</taxon>
        <taxon>Nectriaceae</taxon>
        <taxon>Dactylonectria</taxon>
    </lineage>
</organism>
<evidence type="ECO:0000256" key="2">
    <source>
        <dbReference type="SAM" id="MobiDB-lite"/>
    </source>
</evidence>
<reference evidence="4" key="1">
    <citation type="journal article" date="2021" name="Nat. Commun.">
        <title>Genetic determinants of endophytism in the Arabidopsis root mycobiome.</title>
        <authorList>
            <person name="Mesny F."/>
            <person name="Miyauchi S."/>
            <person name="Thiergart T."/>
            <person name="Pickel B."/>
            <person name="Atanasova L."/>
            <person name="Karlsson M."/>
            <person name="Huettel B."/>
            <person name="Barry K.W."/>
            <person name="Haridas S."/>
            <person name="Chen C."/>
            <person name="Bauer D."/>
            <person name="Andreopoulos W."/>
            <person name="Pangilinan J."/>
            <person name="LaButti K."/>
            <person name="Riley R."/>
            <person name="Lipzen A."/>
            <person name="Clum A."/>
            <person name="Drula E."/>
            <person name="Henrissat B."/>
            <person name="Kohler A."/>
            <person name="Grigoriev I.V."/>
            <person name="Martin F.M."/>
            <person name="Hacquard S."/>
        </authorList>
    </citation>
    <scope>NUCLEOTIDE SEQUENCE</scope>
    <source>
        <strain evidence="4">MPI-CAGE-AT-0147</strain>
    </source>
</reference>
<dbReference type="PANTHER" id="PTHR47425">
    <property type="entry name" value="FARB-RELATED"/>
    <property type="match status" value="1"/>
</dbReference>
<dbReference type="GO" id="GO:0006351">
    <property type="term" value="P:DNA-templated transcription"/>
    <property type="evidence" value="ECO:0007669"/>
    <property type="project" value="InterPro"/>
</dbReference>
<dbReference type="Proteomes" id="UP000738349">
    <property type="component" value="Unassembled WGS sequence"/>
</dbReference>
<dbReference type="GO" id="GO:0003677">
    <property type="term" value="F:DNA binding"/>
    <property type="evidence" value="ECO:0007669"/>
    <property type="project" value="InterPro"/>
</dbReference>
<accession>A0A9P9DZ91</accession>
<dbReference type="AlphaFoldDB" id="A0A9P9DZ91"/>
<name>A0A9P9DZ91_9HYPO</name>
<feature type="region of interest" description="Disordered" evidence="2">
    <location>
        <begin position="1"/>
        <end position="25"/>
    </location>
</feature>
<dbReference type="GO" id="GO:0008270">
    <property type="term" value="F:zinc ion binding"/>
    <property type="evidence" value="ECO:0007669"/>
    <property type="project" value="InterPro"/>
</dbReference>
<evidence type="ECO:0000313" key="5">
    <source>
        <dbReference type="Proteomes" id="UP000738349"/>
    </source>
</evidence>
<dbReference type="InterPro" id="IPR007219">
    <property type="entry name" value="XnlR_reg_dom"/>
</dbReference>
<dbReference type="SMART" id="SM00906">
    <property type="entry name" value="Fungal_trans"/>
    <property type="match status" value="1"/>
</dbReference>
<dbReference type="PANTHER" id="PTHR47425:SF2">
    <property type="entry name" value="FARB-RELATED"/>
    <property type="match status" value="1"/>
</dbReference>
<sequence length="682" mass="77145">MQRRYYNMGAPAVPTPDIPTKQEPDSEINIDSFEHHHGTVESTDDAMMAYPPPSACDEHEDHLPTTDDMFGLVPTSTPEQTLPQYLDTLTQNVIQHHPPAPSEPKPNSTTNSLNLPAFIKPLPARFNSDDLTFLRSKGALALPSRVCQDALLWSFFEYVYPFMPILDLDQFLHSVEDPEGKSGKISLLLFQAVLFTGTAHVPLHHLQEAGFTTRKNARKAFFQRVRLLYDFNTESDHLTLVQSLLLMTLWYETPDEHRNTWHWIDVSISQAFTSGLNQDPSFFKSKYSPRVQRLRRRVWWVCFMRDRMVSLGMRRPPTIRDDDYNVSMLSESDFKPATGSQKARRDICSYRDDARKRHDLATLCVEKAKLCRCWRHYVRTHYTIFSENADDGGTGIYRVPRPDDKDVFATCNEDLLKWNNELPETCKYLSPTCDTDNPGDNTVSLNRTILHMTYFAAVASLHRSRFTALLQDPKASLFEQELSKLSMQNAATHISNMAAAIHTSGMDIFLPTLAISVLVSAAVIHLLEVKGVIQADTKKAYQGYRRCMAVIESLKDMYVVANLAKDAMEWAFIEPMSNEHASSPYTSSVADPYRSLAALHDSEMASEPYSTTDATSPNLSMSGQSSMEEAISAVEQAWGDLTKAVKQDTCMFDEAIASERQGLQMEELEGFESCIMFSDLDS</sequence>
<dbReference type="EMBL" id="JAGMUV010000018">
    <property type="protein sequence ID" value="KAH7129120.1"/>
    <property type="molecule type" value="Genomic_DNA"/>
</dbReference>
<feature type="domain" description="Xylanolytic transcriptional activator regulatory" evidence="3">
    <location>
        <begin position="260"/>
        <end position="334"/>
    </location>
</feature>
<dbReference type="CDD" id="cd12148">
    <property type="entry name" value="fungal_TF_MHR"/>
    <property type="match status" value="1"/>
</dbReference>
<dbReference type="InterPro" id="IPR052761">
    <property type="entry name" value="Fungal_Detox/Toxin_TFs"/>
</dbReference>
<dbReference type="Pfam" id="PF04082">
    <property type="entry name" value="Fungal_trans"/>
    <property type="match status" value="1"/>
</dbReference>
<dbReference type="OrthoDB" id="5121955at2759"/>
<evidence type="ECO:0000259" key="3">
    <source>
        <dbReference type="SMART" id="SM00906"/>
    </source>
</evidence>
<proteinExistence type="predicted"/>
<keyword evidence="5" id="KW-1185">Reference proteome</keyword>